<gene>
    <name evidence="1" type="ORF">IFJ75_08130</name>
</gene>
<evidence type="ECO:0000313" key="2">
    <source>
        <dbReference type="Proteomes" id="UP000663918"/>
    </source>
</evidence>
<dbReference type="AlphaFoldDB" id="A0A975C494"/>
<reference evidence="1" key="1">
    <citation type="submission" date="2020-09" db="EMBL/GenBank/DDBJ databases">
        <title>Brevundimonas sp. LVF2 isolated from a puddle in Goettingen, Germany.</title>
        <authorList>
            <person name="Friedrich I."/>
            <person name="Klassen A."/>
            <person name="Hannes N."/>
            <person name="Schneider D."/>
            <person name="Hertel R."/>
            <person name="Daniel R."/>
        </authorList>
    </citation>
    <scope>NUCLEOTIDE SEQUENCE</scope>
    <source>
        <strain evidence="1">LVF2</strain>
    </source>
</reference>
<keyword evidence="2" id="KW-1185">Reference proteome</keyword>
<organism evidence="1 2">
    <name type="scientific">Brevundimonas goettingensis</name>
    <dbReference type="NCBI Taxonomy" id="2774190"/>
    <lineage>
        <taxon>Bacteria</taxon>
        <taxon>Pseudomonadati</taxon>
        <taxon>Pseudomonadota</taxon>
        <taxon>Alphaproteobacteria</taxon>
        <taxon>Caulobacterales</taxon>
        <taxon>Caulobacteraceae</taxon>
        <taxon>Brevundimonas</taxon>
    </lineage>
</organism>
<name>A0A975C494_9CAUL</name>
<accession>A0A975C494</accession>
<dbReference type="KEGG" id="bgoe:IFJ75_08130"/>
<dbReference type="Proteomes" id="UP000663918">
    <property type="component" value="Chromosome"/>
</dbReference>
<dbReference type="EMBL" id="CP062222">
    <property type="protein sequence ID" value="QTC92804.1"/>
    <property type="molecule type" value="Genomic_DNA"/>
</dbReference>
<evidence type="ECO:0000313" key="1">
    <source>
        <dbReference type="EMBL" id="QTC92804.1"/>
    </source>
</evidence>
<protein>
    <submittedName>
        <fullName evidence="1">Uncharacterized protein</fullName>
    </submittedName>
</protein>
<dbReference type="RefSeq" id="WP_207932083.1">
    <property type="nucleotide sequence ID" value="NZ_CP062222.1"/>
</dbReference>
<proteinExistence type="predicted"/>
<sequence length="77" mass="8172">MSPYYCIVNLPGAPAREIAVLAVKDETSAGEDLVRFAERWPGYETIALYSGERSIAVLANPALGFAAEPLPGFSEAA</sequence>